<dbReference type="EC" id="2.7.7.7" evidence="3"/>
<dbReference type="InterPro" id="IPR029460">
    <property type="entry name" value="DNAPol_HHH"/>
</dbReference>
<evidence type="ECO:0000256" key="9">
    <source>
        <dbReference type="ARBA" id="ARBA00022932"/>
    </source>
</evidence>
<dbReference type="SUPFAM" id="SSF160975">
    <property type="entry name" value="AF1531-like"/>
    <property type="match status" value="1"/>
</dbReference>
<comment type="subunit">
    <text evidence="11">DNA polymerase III contains a core (composed of alpha, epsilon and theta chains) that associates with a tau subunit. This core dimerizes to form the POLIII' complex. PolIII' associates with the gamma complex (composed of gamma, delta, delta', psi and chi chains) and with the beta chain to form the complete DNA polymerase III complex.</text>
</comment>
<dbReference type="Gene3D" id="3.20.20.140">
    <property type="entry name" value="Metal-dependent hydrolases"/>
    <property type="match status" value="1"/>
</dbReference>
<dbReference type="InterPro" id="IPR004805">
    <property type="entry name" value="DnaE2/DnaE/PolC"/>
</dbReference>
<feature type="compositionally biased region" description="Low complexity" evidence="13">
    <location>
        <begin position="960"/>
        <end position="975"/>
    </location>
</feature>
<keyword evidence="9" id="KW-0239">DNA-directed DNA polymerase</keyword>
<evidence type="ECO:0000256" key="7">
    <source>
        <dbReference type="ARBA" id="ARBA00022695"/>
    </source>
</evidence>
<feature type="region of interest" description="Disordered" evidence="13">
    <location>
        <begin position="924"/>
        <end position="985"/>
    </location>
</feature>
<dbReference type="NCBIfam" id="NF004226">
    <property type="entry name" value="PRK05673.1"/>
    <property type="match status" value="1"/>
</dbReference>
<dbReference type="GO" id="GO:0008408">
    <property type="term" value="F:3'-5' exonuclease activity"/>
    <property type="evidence" value="ECO:0007669"/>
    <property type="project" value="InterPro"/>
</dbReference>
<evidence type="ECO:0000256" key="3">
    <source>
        <dbReference type="ARBA" id="ARBA00012417"/>
    </source>
</evidence>
<dbReference type="InterPro" id="IPR049821">
    <property type="entry name" value="PolIIIA_DnaE1_PHP"/>
</dbReference>
<evidence type="ECO:0000313" key="15">
    <source>
        <dbReference type="EMBL" id="ODA68498.1"/>
    </source>
</evidence>
<dbReference type="Pfam" id="PF02811">
    <property type="entry name" value="PHP"/>
    <property type="match status" value="1"/>
</dbReference>
<dbReference type="InterPro" id="IPR004013">
    <property type="entry name" value="PHP_dom"/>
</dbReference>
<dbReference type="AlphaFoldDB" id="A0A1E2S2B5"/>
<evidence type="ECO:0000256" key="5">
    <source>
        <dbReference type="ARBA" id="ARBA00022490"/>
    </source>
</evidence>
<dbReference type="GO" id="GO:0003887">
    <property type="term" value="F:DNA-directed DNA polymerase activity"/>
    <property type="evidence" value="ECO:0007669"/>
    <property type="project" value="UniProtKB-KW"/>
</dbReference>
<dbReference type="PANTHER" id="PTHR32294">
    <property type="entry name" value="DNA POLYMERASE III SUBUNIT ALPHA"/>
    <property type="match status" value="1"/>
</dbReference>
<evidence type="ECO:0000256" key="4">
    <source>
        <dbReference type="ARBA" id="ARBA00019114"/>
    </source>
</evidence>
<organism evidence="15 16">
    <name type="scientific">Methyloligella halotolerans</name>
    <dbReference type="NCBI Taxonomy" id="1177755"/>
    <lineage>
        <taxon>Bacteria</taxon>
        <taxon>Pseudomonadati</taxon>
        <taxon>Pseudomonadota</taxon>
        <taxon>Alphaproteobacteria</taxon>
        <taxon>Hyphomicrobiales</taxon>
        <taxon>Hyphomicrobiaceae</taxon>
        <taxon>Methyloligella</taxon>
    </lineage>
</organism>
<evidence type="ECO:0000256" key="8">
    <source>
        <dbReference type="ARBA" id="ARBA00022705"/>
    </source>
</evidence>
<evidence type="ECO:0000256" key="13">
    <source>
        <dbReference type="SAM" id="MobiDB-lite"/>
    </source>
</evidence>
<comment type="caution">
    <text evidence="15">The sequence shown here is derived from an EMBL/GenBank/DDBJ whole genome shotgun (WGS) entry which is preliminary data.</text>
</comment>
<dbReference type="NCBIfam" id="TIGR00594">
    <property type="entry name" value="polc"/>
    <property type="match status" value="1"/>
</dbReference>
<feature type="compositionally biased region" description="Polar residues" evidence="13">
    <location>
        <begin position="976"/>
        <end position="985"/>
    </location>
</feature>
<comment type="function">
    <text evidence="10">DNA polymerase III is a complex, multichain enzyme responsible for most of the replicative synthesis in bacteria. This DNA polymerase also exhibits 3' to 5' exonuclease activity. The alpha chain is the DNA polymerase.</text>
</comment>
<dbReference type="EMBL" id="MASI01000001">
    <property type="protein sequence ID" value="ODA68498.1"/>
    <property type="molecule type" value="Genomic_DNA"/>
</dbReference>
<name>A0A1E2S2B5_9HYPH</name>
<dbReference type="CDD" id="cd07433">
    <property type="entry name" value="PHP_PolIIIA_DnaE1"/>
    <property type="match status" value="1"/>
</dbReference>
<evidence type="ECO:0000256" key="1">
    <source>
        <dbReference type="ARBA" id="ARBA00004496"/>
    </source>
</evidence>
<comment type="catalytic activity">
    <reaction evidence="12">
        <text>DNA(n) + a 2'-deoxyribonucleoside 5'-triphosphate = DNA(n+1) + diphosphate</text>
        <dbReference type="Rhea" id="RHEA:22508"/>
        <dbReference type="Rhea" id="RHEA-COMP:17339"/>
        <dbReference type="Rhea" id="RHEA-COMP:17340"/>
        <dbReference type="ChEBI" id="CHEBI:33019"/>
        <dbReference type="ChEBI" id="CHEBI:61560"/>
        <dbReference type="ChEBI" id="CHEBI:173112"/>
        <dbReference type="EC" id="2.7.7.7"/>
    </reaction>
</comment>
<comment type="subcellular location">
    <subcellularLocation>
        <location evidence="1">Cytoplasm</location>
    </subcellularLocation>
</comment>
<dbReference type="Pfam" id="PF17657">
    <property type="entry name" value="DNA_pol3_finger"/>
    <property type="match status" value="1"/>
</dbReference>
<dbReference type="SUPFAM" id="SSF89550">
    <property type="entry name" value="PHP domain-like"/>
    <property type="match status" value="1"/>
</dbReference>
<evidence type="ECO:0000256" key="11">
    <source>
        <dbReference type="ARBA" id="ARBA00026073"/>
    </source>
</evidence>
<dbReference type="InterPro" id="IPR041931">
    <property type="entry name" value="DNA_pol3_alpha_thumb_dom"/>
</dbReference>
<dbReference type="PATRIC" id="fig|1177755.3.peg.320"/>
<evidence type="ECO:0000313" key="16">
    <source>
        <dbReference type="Proteomes" id="UP000095087"/>
    </source>
</evidence>
<dbReference type="InterPro" id="IPR011708">
    <property type="entry name" value="DNA_pol3_alpha_NTPase_dom"/>
</dbReference>
<keyword evidence="8" id="KW-0235">DNA replication</keyword>
<proteinExistence type="inferred from homology"/>
<dbReference type="Gene3D" id="1.10.150.870">
    <property type="match status" value="1"/>
</dbReference>
<evidence type="ECO:0000259" key="14">
    <source>
        <dbReference type="SMART" id="SM00481"/>
    </source>
</evidence>
<dbReference type="GO" id="GO:0005737">
    <property type="term" value="C:cytoplasm"/>
    <property type="evidence" value="ECO:0007669"/>
    <property type="project" value="UniProtKB-SubCell"/>
</dbReference>
<evidence type="ECO:0000256" key="2">
    <source>
        <dbReference type="ARBA" id="ARBA00009496"/>
    </source>
</evidence>
<sequence>MPETETSEPKAPDQKRIFIHLRTHSAYSLLEGALKINQLANFAKDDRMPALALTDSNNLFGALEFSTVMSGAGVQPIIGCSLSVSLDPPKPVTPGAEPDPIRPDGRLALLAKSELGYRNLMRLSSEAYIAGAETGTLVVTRDQLAEHSEDLIALTGGPDGPIDSAFARAHADTARARLAFLHGIFGDRLYVELQRHGLPHERAVEPHLLQAAYDLRLPIVATNEPYFAETEDYEAHDALLCIAEGSYISVDERRRLSPQHYFKSQAEMVALFADLPEAIDNTAEIAKRCAYCPTKQAPMLPSFVSGETSPEERAEAEAAKLREVAEAGLQKRLEAQGLAPGQTEADYKERLDFELDVIIRMRYPGYFLIVADFIQWAKAQKIPVGPGRGSGAGSLVAWALTITDLDPIRFGLIFERFLNPDRVSMPDFDIDFCQDRRDEVITYVQNHYGADRVAQIITFGKLQARAVLRDVGRVLQMPYGQVDKLCKLVPNNPANPVTLAQAIEGEPRLQEARDDEEIVAKLLDIGQRLEGLYRHASTHAAGVVIADRPLIDLVPLYRDPRAPLPATQFNMKWVEDAGLVKFDFLGLKTLTVIEQTANFIRAKGDEIDLVRLPLDNQPTFDMLAKGETVGVFQVESQGMRRALVDMVPDRFEDLIALVALYRPGPMANIPLYCARKLGVEKIEYIHKDLEPILAPTYGVITYQEQVQQIARDMAGFTLAEADLLRRAMGKKIRSEMAKQGERFMKGAAERGYDKKTAQAVFDACAKFAEYGFNKSHSAPYALLTYQTAYLKANYTVEFIAASMTLDMGNADKLSGFVREAERLGIEVLPPSVNHSEVAFLPREDAIRYSLAALRNVGRQAVEHIVEEREARGPFKDISDFARRISPRYVNKRALENLCYAGALDCLGVERAVAYANIDRIMPPGSRAWKPPQAARTISSSSAPKGRRRFPCAPPNPGCRPSASPTSSTPSACSSPDIPSTITRTC</sequence>
<reference evidence="15 16" key="1">
    <citation type="submission" date="2016-07" db="EMBL/GenBank/DDBJ databases">
        <title>Draft genome sequence of Methyloligella halotolerans C2T (VKM B-2706T=CCUG 61687T=DSM 25045T), a halotolerant polyhydroxybutyrate accumulating methylotroph.</title>
        <authorList>
            <person name="Vasilenko O.V."/>
            <person name="Doronina N.V."/>
            <person name="Poroshina M.N."/>
            <person name="Tarlachkov S.V."/>
            <person name="Trotsenko Y.A."/>
        </authorList>
    </citation>
    <scope>NUCLEOTIDE SEQUENCE [LARGE SCALE GENOMIC DNA]</scope>
    <source>
        <strain evidence="15 16">VKM B-2706</strain>
    </source>
</reference>
<dbReference type="Pfam" id="PF14579">
    <property type="entry name" value="HHH_6"/>
    <property type="match status" value="1"/>
</dbReference>
<keyword evidence="6 15" id="KW-0808">Transferase</keyword>
<comment type="similarity">
    <text evidence="2">Belongs to the DNA polymerase type-C family. DnaE subfamily.</text>
</comment>
<dbReference type="Gene3D" id="1.10.10.1600">
    <property type="entry name" value="Bacterial DNA polymerase III alpha subunit, thumb domain"/>
    <property type="match status" value="1"/>
</dbReference>
<dbReference type="InterPro" id="IPR016195">
    <property type="entry name" value="Pol/histidinol_Pase-like"/>
</dbReference>
<dbReference type="Proteomes" id="UP000095087">
    <property type="component" value="Unassembled WGS sequence"/>
</dbReference>
<protein>
    <recommendedName>
        <fullName evidence="4">DNA polymerase III subunit alpha</fullName>
        <ecNumber evidence="3">2.7.7.7</ecNumber>
    </recommendedName>
</protein>
<evidence type="ECO:0000256" key="12">
    <source>
        <dbReference type="ARBA" id="ARBA00049244"/>
    </source>
</evidence>
<evidence type="ECO:0000256" key="6">
    <source>
        <dbReference type="ARBA" id="ARBA00022679"/>
    </source>
</evidence>
<evidence type="ECO:0000256" key="10">
    <source>
        <dbReference type="ARBA" id="ARBA00025611"/>
    </source>
</evidence>
<dbReference type="PANTHER" id="PTHR32294:SF0">
    <property type="entry name" value="DNA POLYMERASE III SUBUNIT ALPHA"/>
    <property type="match status" value="1"/>
</dbReference>
<dbReference type="STRING" id="1177755.A7A08_00321"/>
<gene>
    <name evidence="15" type="ORF">A7A08_00321</name>
</gene>
<dbReference type="InterPro" id="IPR003141">
    <property type="entry name" value="Pol/His_phosphatase_N"/>
</dbReference>
<accession>A0A1E2S2B5</accession>
<keyword evidence="16" id="KW-1185">Reference proteome</keyword>
<dbReference type="GO" id="GO:0006260">
    <property type="term" value="P:DNA replication"/>
    <property type="evidence" value="ECO:0007669"/>
    <property type="project" value="UniProtKB-KW"/>
</dbReference>
<dbReference type="SMART" id="SM00481">
    <property type="entry name" value="POLIIIAc"/>
    <property type="match status" value="1"/>
</dbReference>
<feature type="domain" description="Polymerase/histidinol phosphatase N-terminal" evidence="14">
    <location>
        <begin position="19"/>
        <end position="86"/>
    </location>
</feature>
<keyword evidence="7 15" id="KW-0548">Nucleotidyltransferase</keyword>
<dbReference type="Pfam" id="PF07733">
    <property type="entry name" value="DNA_pol3_alpha"/>
    <property type="match status" value="1"/>
</dbReference>
<dbReference type="InterPro" id="IPR040982">
    <property type="entry name" value="DNA_pol3_finger"/>
</dbReference>
<keyword evidence="5" id="KW-0963">Cytoplasm</keyword>